<dbReference type="SUPFAM" id="SSF48208">
    <property type="entry name" value="Six-hairpin glycosidases"/>
    <property type="match status" value="1"/>
</dbReference>
<dbReference type="Gene3D" id="2.70.98.50">
    <property type="entry name" value="putative glycoside hydrolase family protein from bacillus halodurans"/>
    <property type="match status" value="1"/>
</dbReference>
<keyword evidence="5" id="KW-1185">Reference proteome</keyword>
<gene>
    <name evidence="4" type="ORF">FS935_12295</name>
</gene>
<dbReference type="PIRSF" id="PIRSF007663">
    <property type="entry name" value="UCP007663"/>
    <property type="match status" value="1"/>
</dbReference>
<dbReference type="Pfam" id="PF22124">
    <property type="entry name" value="Glyco_hydro_95_cat"/>
    <property type="match status" value="1"/>
</dbReference>
<dbReference type="InterPro" id="IPR012341">
    <property type="entry name" value="6hp_glycosidase-like_sf"/>
</dbReference>
<evidence type="ECO:0000259" key="2">
    <source>
        <dbReference type="Pfam" id="PF21307"/>
    </source>
</evidence>
<organism evidence="4 5">
    <name type="scientific">Metabacillus litoralis</name>
    <dbReference type="NCBI Taxonomy" id="152268"/>
    <lineage>
        <taxon>Bacteria</taxon>
        <taxon>Bacillati</taxon>
        <taxon>Bacillota</taxon>
        <taxon>Bacilli</taxon>
        <taxon>Bacillales</taxon>
        <taxon>Bacillaceae</taxon>
        <taxon>Metabacillus</taxon>
    </lineage>
</organism>
<name>A0A5C6VZ75_9BACI</name>
<dbReference type="InterPro" id="IPR054363">
    <property type="entry name" value="GH95_cat"/>
</dbReference>
<dbReference type="FunFam" id="1.50.10.10:FF:000028">
    <property type="entry name" value="Alpha-L-fucosidase 2"/>
    <property type="match status" value="1"/>
</dbReference>
<dbReference type="PANTHER" id="PTHR31084">
    <property type="entry name" value="ALPHA-L-FUCOSIDASE 2"/>
    <property type="match status" value="1"/>
</dbReference>
<evidence type="ECO:0000313" key="4">
    <source>
        <dbReference type="EMBL" id="TXC90685.1"/>
    </source>
</evidence>
<dbReference type="InterPro" id="IPR016518">
    <property type="entry name" value="Alpha-L-fucosidase"/>
</dbReference>
<dbReference type="Gene3D" id="1.50.10.10">
    <property type="match status" value="1"/>
</dbReference>
<evidence type="ECO:0000259" key="1">
    <source>
        <dbReference type="Pfam" id="PF14498"/>
    </source>
</evidence>
<protein>
    <submittedName>
        <fullName evidence="4">Glycoside hydrolase family 95 protein</fullName>
    </submittedName>
</protein>
<comment type="caution">
    <text evidence="4">The sequence shown here is derived from an EMBL/GenBank/DDBJ whole genome shotgun (WGS) entry which is preliminary data.</text>
</comment>
<dbReference type="Pfam" id="PF14498">
    <property type="entry name" value="Glyco_hyd_65N_2"/>
    <property type="match status" value="1"/>
</dbReference>
<dbReference type="Pfam" id="PF21307">
    <property type="entry name" value="Glyco_hydro_95_C"/>
    <property type="match status" value="1"/>
</dbReference>
<evidence type="ECO:0000313" key="5">
    <source>
        <dbReference type="Proteomes" id="UP000321363"/>
    </source>
</evidence>
<dbReference type="InterPro" id="IPR027414">
    <property type="entry name" value="GH95_N_dom"/>
</dbReference>
<sequence>MMTNPNKKDLKLWYKAPAAKWEEALPLGNGRLGAMVFGDAKYEKIQLNEDTLWSGEPGQKINKEAKHTLEKARELIFKGKNVEAEQLIEKKMVGEDCEAYQPLGDVIIEHINEGDVENFRRELDLKTAVSRTEYKICDVTYRREIFVSYPDQVLVVRVMALGQESSPIRLRIHLNSLHPHVINEGKDKSLILSGKSPISVKNPGEILYDDHRGLKFQVHIQGQSEKGGSSISDEALEISGENEVMLLLTAKTNFINFHEVPKSDLSSIETQCQNILFNAKNKGYEKLKNFHIHDYQSLFNRVSLSLDTEHHYEELPTNERLEIYKNRQDDFSLEAMYFQYGRYLLISSSRPGTQAANLQGIWNPFIQPPWNSDYTTNINTEMNYWIAEVCNLTECHDPLFDLLEDLSITGKSAAKELYGARGFAVHHNVDLWRMSTPSSGQACWAFWPLAGVWLASHLWEHYLFTLDHAFLEEKAYPLMKDAAQFCLDWLIEGPDGYLVTNPSTSPENKFLTDDGQPTAVSYASTMDMTLIKELFQNCIQSCKQLNIEDDFLEELSGAIERLVPFKINKDGRLQEWIENFAEHEPGHRHVSHLYGLYPGNQINRNQTPNLVEAARNSLTYRLEHGGGHTGWSCAWLINLFARLQDEHNAHFYLQTLLARSTHPNLFDDHPPFQIDGNFGGTSGMAELLVQSHLGEIELLPALPAAWKNGRVSGLKARGGFEITIEWADGKLKLAEIMSTKQSNVRVSYKNKLIKIETQEGTFVMTNQVKVENNSKIKVSLVDE</sequence>
<feature type="domain" description="Alpha fucosidase A-like C-terminal" evidence="2">
    <location>
        <begin position="690"/>
        <end position="766"/>
    </location>
</feature>
<accession>A0A5C6VZ75</accession>
<dbReference type="EMBL" id="VOQF01000006">
    <property type="protein sequence ID" value="TXC90685.1"/>
    <property type="molecule type" value="Genomic_DNA"/>
</dbReference>
<dbReference type="InterPro" id="IPR008928">
    <property type="entry name" value="6-hairpin_glycosidase_sf"/>
</dbReference>
<dbReference type="GO" id="GO:0004560">
    <property type="term" value="F:alpha-L-fucosidase activity"/>
    <property type="evidence" value="ECO:0007669"/>
    <property type="project" value="InterPro"/>
</dbReference>
<dbReference type="PANTHER" id="PTHR31084:SF0">
    <property type="entry name" value="ALPHA-L-FUCOSIDASE 2"/>
    <property type="match status" value="1"/>
</dbReference>
<dbReference type="AlphaFoldDB" id="A0A5C6VZ75"/>
<dbReference type="InterPro" id="IPR049053">
    <property type="entry name" value="AFCA-like_C"/>
</dbReference>
<reference evidence="4 5" key="1">
    <citation type="journal article" date="2005" name="Int. J. Syst. Evol. Microbiol.">
        <title>Bacillus litoralis sp. nov., isolated from a tidal flat of the Yellow Sea in Korea.</title>
        <authorList>
            <person name="Yoon J.H."/>
            <person name="Oh T.K."/>
        </authorList>
    </citation>
    <scope>NUCLEOTIDE SEQUENCE [LARGE SCALE GENOMIC DNA]</scope>
    <source>
        <strain evidence="4 5">SW-211</strain>
    </source>
</reference>
<dbReference type="GO" id="GO:0005975">
    <property type="term" value="P:carbohydrate metabolic process"/>
    <property type="evidence" value="ECO:0007669"/>
    <property type="project" value="InterPro"/>
</dbReference>
<keyword evidence="4" id="KW-0378">Hydrolase</keyword>
<feature type="domain" description="Glycosyl hydrolase family 95 N-terminal" evidence="1">
    <location>
        <begin position="12"/>
        <end position="254"/>
    </location>
</feature>
<evidence type="ECO:0000259" key="3">
    <source>
        <dbReference type="Pfam" id="PF22124"/>
    </source>
</evidence>
<proteinExistence type="predicted"/>
<dbReference type="OrthoDB" id="9802600at2"/>
<dbReference type="Proteomes" id="UP000321363">
    <property type="component" value="Unassembled WGS sequence"/>
</dbReference>
<feature type="domain" description="Glycosyl hydrolase family 95 catalytic" evidence="3">
    <location>
        <begin position="283"/>
        <end position="688"/>
    </location>
</feature>